<dbReference type="OMA" id="CINEKES"/>
<gene>
    <name evidence="2" type="ORF">GL50581_4087</name>
</gene>
<dbReference type="EMBL" id="ACGJ01002920">
    <property type="protein sequence ID" value="EES98656.1"/>
    <property type="molecule type" value="Genomic_DNA"/>
</dbReference>
<feature type="transmembrane region" description="Helical" evidence="1">
    <location>
        <begin position="6"/>
        <end position="27"/>
    </location>
</feature>
<feature type="transmembrane region" description="Helical" evidence="1">
    <location>
        <begin position="220"/>
        <end position="245"/>
    </location>
</feature>
<dbReference type="Proteomes" id="UP000002488">
    <property type="component" value="Unassembled WGS sequence"/>
</dbReference>
<proteinExistence type="predicted"/>
<organism evidence="2 3">
    <name type="scientific">Giardia intestinalis (strain ATCC 50581 / GS clone H7)</name>
    <name type="common">Giardia lamblia</name>
    <dbReference type="NCBI Taxonomy" id="598745"/>
    <lineage>
        <taxon>Eukaryota</taxon>
        <taxon>Metamonada</taxon>
        <taxon>Diplomonadida</taxon>
        <taxon>Hexamitidae</taxon>
        <taxon>Giardiinae</taxon>
        <taxon>Giardia</taxon>
    </lineage>
</organism>
<feature type="transmembrane region" description="Helical" evidence="1">
    <location>
        <begin position="147"/>
        <end position="173"/>
    </location>
</feature>
<dbReference type="OrthoDB" id="10262724at2759"/>
<dbReference type="AlphaFoldDB" id="C6LZ57"/>
<feature type="transmembrane region" description="Helical" evidence="1">
    <location>
        <begin position="60"/>
        <end position="81"/>
    </location>
</feature>
<keyword evidence="1" id="KW-0812">Transmembrane</keyword>
<sequence>MCCCDEDIIALICVGIPMIAYAVVVGFPKRNPSEVGKTIEDCSSKSHLLHCINEKESGRLFTFIMIVAAICIIYSIVVQILKCVVCCCKCCCCGCCGCCVCIDCFLKYAFRIGVGVGYPSLADFLTYLISSLATESNKANTSFSNAIGGYSGISMLSLAAGWAFTVVIGSFFIHKDNCGLKFLGLVLGCIVAFVIIAAIVPADPRNLGFTSNGPKWAGVVLGLVNVVVFTAMYAAALCCLGGGCCK</sequence>
<keyword evidence="1" id="KW-1133">Transmembrane helix</keyword>
<protein>
    <submittedName>
        <fullName evidence="2">Uncharacterized protein</fullName>
    </submittedName>
</protein>
<keyword evidence="1" id="KW-0472">Membrane</keyword>
<name>C6LZ57_GIAIB</name>
<evidence type="ECO:0000313" key="3">
    <source>
        <dbReference type="Proteomes" id="UP000002488"/>
    </source>
</evidence>
<evidence type="ECO:0000256" key="1">
    <source>
        <dbReference type="SAM" id="Phobius"/>
    </source>
</evidence>
<evidence type="ECO:0000313" key="2">
    <source>
        <dbReference type="EMBL" id="EES98656.1"/>
    </source>
</evidence>
<dbReference type="VEuPathDB" id="GiardiaDB:GL50581_4087"/>
<feature type="transmembrane region" description="Helical" evidence="1">
    <location>
        <begin position="180"/>
        <end position="200"/>
    </location>
</feature>
<reference evidence="2 3" key="1">
    <citation type="journal article" date="2009" name="PLoS Pathog.">
        <title>Draft genome sequencing of giardia intestinalis assemblage B isolate GS: is human giardiasis caused by two different species?</title>
        <authorList>
            <person name="Franzen O."/>
            <person name="Jerlstrom-Hultqvist J."/>
            <person name="Castro E."/>
            <person name="Sherwood E."/>
            <person name="Ankarklev J."/>
            <person name="Reiner D.S."/>
            <person name="Palm D."/>
            <person name="Andersson J.O."/>
            <person name="Andersson B."/>
            <person name="Svard S.G."/>
        </authorList>
    </citation>
    <scope>NUCLEOTIDE SEQUENCE [LARGE SCALE GENOMIC DNA]</scope>
    <source>
        <strain evidence="3">ATCC 50581 / GS clone H7</strain>
    </source>
</reference>
<accession>C6LZ57</accession>
<comment type="caution">
    <text evidence="2">The sequence shown here is derived from an EMBL/GenBank/DDBJ whole genome shotgun (WGS) entry which is preliminary data.</text>
</comment>